<accession>A0A267GMG9</accession>
<organism evidence="1 2">
    <name type="scientific">Macrostomum lignano</name>
    <dbReference type="NCBI Taxonomy" id="282301"/>
    <lineage>
        <taxon>Eukaryota</taxon>
        <taxon>Metazoa</taxon>
        <taxon>Spiralia</taxon>
        <taxon>Lophotrochozoa</taxon>
        <taxon>Platyhelminthes</taxon>
        <taxon>Rhabditophora</taxon>
        <taxon>Macrostomorpha</taxon>
        <taxon>Macrostomida</taxon>
        <taxon>Macrostomidae</taxon>
        <taxon>Macrostomum</taxon>
    </lineage>
</organism>
<dbReference type="Proteomes" id="UP000215902">
    <property type="component" value="Unassembled WGS sequence"/>
</dbReference>
<dbReference type="EMBL" id="NIVC01000244">
    <property type="protein sequence ID" value="PAA87216.1"/>
    <property type="molecule type" value="Genomic_DNA"/>
</dbReference>
<dbReference type="AlphaFoldDB" id="A0A267GMG9"/>
<name>A0A267GMG9_9PLAT</name>
<comment type="caution">
    <text evidence="1">The sequence shown here is derived from an EMBL/GenBank/DDBJ whole genome shotgun (WGS) entry which is preliminary data.</text>
</comment>
<proteinExistence type="predicted"/>
<protein>
    <submittedName>
        <fullName evidence="1">Uncharacterized protein</fullName>
    </submittedName>
</protein>
<evidence type="ECO:0000313" key="1">
    <source>
        <dbReference type="EMBL" id="PAA87216.1"/>
    </source>
</evidence>
<evidence type="ECO:0000313" key="2">
    <source>
        <dbReference type="Proteomes" id="UP000215902"/>
    </source>
</evidence>
<keyword evidence="2" id="KW-1185">Reference proteome</keyword>
<reference evidence="1 2" key="1">
    <citation type="submission" date="2017-06" db="EMBL/GenBank/DDBJ databases">
        <title>A platform for efficient transgenesis in Macrostomum lignano, a flatworm model organism for stem cell research.</title>
        <authorList>
            <person name="Berezikov E."/>
        </authorList>
    </citation>
    <scope>NUCLEOTIDE SEQUENCE [LARGE SCALE GENOMIC DNA]</scope>
    <source>
        <strain evidence="1">DV1</strain>
        <tissue evidence="1">Whole organism</tissue>
    </source>
</reference>
<sequence>MAGPLTPSLFMESGSYNSKVMVRYRLVENNLKLMSEIGADNVQVTSVGSANDELMDFRIQVSMYDQVFVRAAFDLVERGAVIMLEVLVMRAVGKSRTIVTRMCGICSQSQATGRSSTFNPPMELTARLKKHSEEDLNVNLSEAFRLHKGSIN</sequence>
<gene>
    <name evidence="1" type="ORF">BOX15_Mlig031679g1</name>
</gene>